<organism evidence="1 2">
    <name type="scientific">Caenorhabditis japonica</name>
    <dbReference type="NCBI Taxonomy" id="281687"/>
    <lineage>
        <taxon>Eukaryota</taxon>
        <taxon>Metazoa</taxon>
        <taxon>Ecdysozoa</taxon>
        <taxon>Nematoda</taxon>
        <taxon>Chromadorea</taxon>
        <taxon>Rhabditida</taxon>
        <taxon>Rhabditina</taxon>
        <taxon>Rhabditomorpha</taxon>
        <taxon>Rhabditoidea</taxon>
        <taxon>Rhabditidae</taxon>
        <taxon>Peloderinae</taxon>
        <taxon>Caenorhabditis</taxon>
    </lineage>
</organism>
<dbReference type="EnsemblMetazoa" id="CJA19192.1">
    <property type="protein sequence ID" value="CJA19192.1"/>
    <property type="gene ID" value="WBGene00138396"/>
</dbReference>
<protein>
    <submittedName>
        <fullName evidence="1">Uncharacterized protein</fullName>
    </submittedName>
</protein>
<evidence type="ECO:0000313" key="1">
    <source>
        <dbReference type="EnsemblMetazoa" id="CJA19192.1"/>
    </source>
</evidence>
<sequence>MFGWYEMFGIFHEDSSENLPAPHLNGYSKRKGKGTFDQFVERRTVCEHGIVFDVHVERTVKRRIWFKGTITQTSIWDL</sequence>
<name>A0A8R1I7Y9_CAEJA</name>
<accession>A0A8R1I7Y9</accession>
<dbReference type="AlphaFoldDB" id="A0A8R1I7Y9"/>
<reference evidence="1" key="2">
    <citation type="submission" date="2022-06" db="UniProtKB">
        <authorList>
            <consortium name="EnsemblMetazoa"/>
        </authorList>
    </citation>
    <scope>IDENTIFICATION</scope>
    <source>
        <strain evidence="1">DF5081</strain>
    </source>
</reference>
<dbReference type="Proteomes" id="UP000005237">
    <property type="component" value="Unassembled WGS sequence"/>
</dbReference>
<proteinExistence type="predicted"/>
<reference evidence="2" key="1">
    <citation type="submission" date="2010-08" db="EMBL/GenBank/DDBJ databases">
        <authorList>
            <consortium name="Caenorhabditis japonica Sequencing Consortium"/>
            <person name="Wilson R.K."/>
        </authorList>
    </citation>
    <scope>NUCLEOTIDE SEQUENCE [LARGE SCALE GENOMIC DNA]</scope>
    <source>
        <strain evidence="2">DF5081</strain>
    </source>
</reference>
<keyword evidence="2" id="KW-1185">Reference proteome</keyword>
<evidence type="ECO:0000313" key="2">
    <source>
        <dbReference type="Proteomes" id="UP000005237"/>
    </source>
</evidence>